<evidence type="ECO:0000256" key="4">
    <source>
        <dbReference type="PROSITE-ProRule" id="PRU00076"/>
    </source>
</evidence>
<feature type="chain" id="PRO_5036460387" description="EGF-like domain-containing protein" evidence="6">
    <location>
        <begin position="20"/>
        <end position="501"/>
    </location>
</feature>
<dbReference type="Pfam" id="PF00188">
    <property type="entry name" value="CAP"/>
    <property type="match status" value="1"/>
</dbReference>
<evidence type="ECO:0000313" key="8">
    <source>
        <dbReference type="EnsemblMetazoa" id="G7064.1:cds"/>
    </source>
</evidence>
<dbReference type="InterPro" id="IPR001283">
    <property type="entry name" value="CRISP-related"/>
</dbReference>
<evidence type="ECO:0000256" key="5">
    <source>
        <dbReference type="SAM" id="MobiDB-lite"/>
    </source>
</evidence>
<dbReference type="PANTHER" id="PTHR10334">
    <property type="entry name" value="CYSTEINE-RICH SECRETORY PROTEIN-RELATED"/>
    <property type="match status" value="1"/>
</dbReference>
<evidence type="ECO:0000256" key="3">
    <source>
        <dbReference type="ARBA" id="ARBA00023157"/>
    </source>
</evidence>
<dbReference type="PROSITE" id="PS00022">
    <property type="entry name" value="EGF_1"/>
    <property type="match status" value="2"/>
</dbReference>
<dbReference type="Gene3D" id="3.40.33.10">
    <property type="entry name" value="CAP"/>
    <property type="match status" value="1"/>
</dbReference>
<feature type="domain" description="EGF-like" evidence="7">
    <location>
        <begin position="308"/>
        <end position="344"/>
    </location>
</feature>
<proteinExistence type="predicted"/>
<dbReference type="SUPFAM" id="SSF57196">
    <property type="entry name" value="EGF/Laminin"/>
    <property type="match status" value="2"/>
</dbReference>
<evidence type="ECO:0000313" key="9">
    <source>
        <dbReference type="Proteomes" id="UP000005408"/>
    </source>
</evidence>
<name>A0A8W8NWL4_MAGGI</name>
<reference evidence="8" key="1">
    <citation type="submission" date="2022-08" db="UniProtKB">
        <authorList>
            <consortium name="EnsemblMetazoa"/>
        </authorList>
    </citation>
    <scope>IDENTIFICATION</scope>
    <source>
        <strain evidence="8">05x7-T-G4-1.051#20</strain>
    </source>
</reference>
<dbReference type="PROSITE" id="PS01186">
    <property type="entry name" value="EGF_2"/>
    <property type="match status" value="2"/>
</dbReference>
<protein>
    <recommendedName>
        <fullName evidence="7">EGF-like domain-containing protein</fullName>
    </recommendedName>
</protein>
<evidence type="ECO:0000259" key="7">
    <source>
        <dbReference type="PROSITE" id="PS50026"/>
    </source>
</evidence>
<evidence type="ECO:0000256" key="1">
    <source>
        <dbReference type="ARBA" id="ARBA00022536"/>
    </source>
</evidence>
<feature type="region of interest" description="Disordered" evidence="5">
    <location>
        <begin position="50"/>
        <end position="84"/>
    </location>
</feature>
<dbReference type="SMART" id="SM00198">
    <property type="entry name" value="SCP"/>
    <property type="match status" value="1"/>
</dbReference>
<dbReference type="InterPro" id="IPR018244">
    <property type="entry name" value="Allrgn_V5/Tpx1_CS"/>
</dbReference>
<feature type="domain" description="EGF-like" evidence="7">
    <location>
        <begin position="350"/>
        <end position="386"/>
    </location>
</feature>
<dbReference type="SMART" id="SM00179">
    <property type="entry name" value="EGF_CA"/>
    <property type="match status" value="2"/>
</dbReference>
<dbReference type="EnsemblMetazoa" id="G7064.1">
    <property type="protein sequence ID" value="G7064.1:cds"/>
    <property type="gene ID" value="G7064"/>
</dbReference>
<dbReference type="GO" id="GO:0005576">
    <property type="term" value="C:extracellular region"/>
    <property type="evidence" value="ECO:0007669"/>
    <property type="project" value="InterPro"/>
</dbReference>
<dbReference type="SMART" id="SM00181">
    <property type="entry name" value="EGF"/>
    <property type="match status" value="2"/>
</dbReference>
<dbReference type="Gene3D" id="2.10.25.10">
    <property type="entry name" value="Laminin"/>
    <property type="match status" value="2"/>
</dbReference>
<dbReference type="Pfam" id="PF00008">
    <property type="entry name" value="EGF"/>
    <property type="match status" value="2"/>
</dbReference>
<organism evidence="8 9">
    <name type="scientific">Magallana gigas</name>
    <name type="common">Pacific oyster</name>
    <name type="synonym">Crassostrea gigas</name>
    <dbReference type="NCBI Taxonomy" id="29159"/>
    <lineage>
        <taxon>Eukaryota</taxon>
        <taxon>Metazoa</taxon>
        <taxon>Spiralia</taxon>
        <taxon>Lophotrochozoa</taxon>
        <taxon>Mollusca</taxon>
        <taxon>Bivalvia</taxon>
        <taxon>Autobranchia</taxon>
        <taxon>Pteriomorphia</taxon>
        <taxon>Ostreida</taxon>
        <taxon>Ostreoidea</taxon>
        <taxon>Ostreidae</taxon>
        <taxon>Magallana</taxon>
    </lineage>
</organism>
<feature type="disulfide bond" evidence="4">
    <location>
        <begin position="376"/>
        <end position="385"/>
    </location>
</feature>
<dbReference type="AlphaFoldDB" id="A0A8W8NWL4"/>
<dbReference type="PRINTS" id="PR00837">
    <property type="entry name" value="V5TPXLIKE"/>
</dbReference>
<keyword evidence="1 4" id="KW-0245">EGF-like domain</keyword>
<comment type="caution">
    <text evidence="4">Lacks conserved residue(s) required for the propagation of feature annotation.</text>
</comment>
<dbReference type="PROSITE" id="PS01010">
    <property type="entry name" value="CRISP_2"/>
    <property type="match status" value="1"/>
</dbReference>
<dbReference type="InterPro" id="IPR035940">
    <property type="entry name" value="CAP_sf"/>
</dbReference>
<sequence>MKGLLILLTLGCLLERGNTAYIQRKNTEGNSPTKVQELRELLDYLKKSFQEEKRNSDDDGRISFEPAEGKKNDKQTNGNAGGQVPVNVFTSGSNTQGTNQNKKRTVEQNILMEKQQLSINRRTLSTEAAEFLRVHNEKRRIVSPKATNMREMVWDEGLETIARNYAEKCDFNHNKLRSTSVGYYVGENLYVSYGDISPEAAVTAWDNEKTDYDFANNVCDPNSKYGCGHYTQVTWAESEKVGCAKKYCSSVNDFTTKNLPGYLVVCNYGPGGNVNNRRPFSSGTTSCSNCPSGYTCVDRLCSKSSGGSTNPCETNPCQNGGTCSSESGQAVCKCTAGWTGTTCQSQETTTTNPCSTNPCKNGGSCSVDGDKAVCQCTSGWSGSTCETYNTQVTTSVTISCTFEIGFCLNNYADNYVDFNLYNSFTMNNVKITAAEGSAFAAVYAPYVQGTVYSYLMSGTLPVADLSVSFKYRVIGSAQLAFVYFTDETSYGAADFFTSKPP</sequence>
<dbReference type="CDD" id="cd00054">
    <property type="entry name" value="EGF_CA"/>
    <property type="match status" value="2"/>
</dbReference>
<dbReference type="SUPFAM" id="SSF55797">
    <property type="entry name" value="PR-1-like"/>
    <property type="match status" value="1"/>
</dbReference>
<dbReference type="FunFam" id="2.10.25.10:FF:000095">
    <property type="entry name" value="Notch, isoform B"/>
    <property type="match status" value="1"/>
</dbReference>
<keyword evidence="6" id="KW-0732">Signal</keyword>
<dbReference type="PROSITE" id="PS50026">
    <property type="entry name" value="EGF_3"/>
    <property type="match status" value="2"/>
</dbReference>
<keyword evidence="3 4" id="KW-1015">Disulfide bond</keyword>
<dbReference type="Proteomes" id="UP000005408">
    <property type="component" value="Unassembled WGS sequence"/>
</dbReference>
<dbReference type="InterPro" id="IPR001881">
    <property type="entry name" value="EGF-like_Ca-bd_dom"/>
</dbReference>
<dbReference type="InterPro" id="IPR000742">
    <property type="entry name" value="EGF"/>
</dbReference>
<dbReference type="FunFam" id="2.10.25.10:FF:000373">
    <property type="entry name" value="sushi, nidogen and EGF-like domain-containing protein 1"/>
    <property type="match status" value="1"/>
</dbReference>
<dbReference type="GO" id="GO:0005509">
    <property type="term" value="F:calcium ion binding"/>
    <property type="evidence" value="ECO:0007669"/>
    <property type="project" value="InterPro"/>
</dbReference>
<feature type="compositionally biased region" description="Basic and acidic residues" evidence="5">
    <location>
        <begin position="50"/>
        <end position="74"/>
    </location>
</feature>
<accession>A0A8W8NWL4</accession>
<evidence type="ECO:0000256" key="2">
    <source>
        <dbReference type="ARBA" id="ARBA00022737"/>
    </source>
</evidence>
<feature type="disulfide bond" evidence="4">
    <location>
        <begin position="334"/>
        <end position="343"/>
    </location>
</feature>
<evidence type="ECO:0000256" key="6">
    <source>
        <dbReference type="SAM" id="SignalP"/>
    </source>
</evidence>
<keyword evidence="9" id="KW-1185">Reference proteome</keyword>
<dbReference type="InterPro" id="IPR014044">
    <property type="entry name" value="CAP_dom"/>
</dbReference>
<feature type="signal peptide" evidence="6">
    <location>
        <begin position="1"/>
        <end position="19"/>
    </location>
</feature>
<keyword evidence="2" id="KW-0677">Repeat</keyword>